<dbReference type="PROSITE" id="PS51831">
    <property type="entry name" value="HD"/>
    <property type="match status" value="1"/>
</dbReference>
<organism evidence="2 3">
    <name type="scientific">Pseudobacteroides cellulosolvens ATCC 35603 = DSM 2933</name>
    <dbReference type="NCBI Taxonomy" id="398512"/>
    <lineage>
        <taxon>Bacteria</taxon>
        <taxon>Bacillati</taxon>
        <taxon>Bacillota</taxon>
        <taxon>Clostridia</taxon>
        <taxon>Eubacteriales</taxon>
        <taxon>Oscillospiraceae</taxon>
        <taxon>Pseudobacteroides</taxon>
    </lineage>
</organism>
<keyword evidence="3" id="KW-1185">Reference proteome</keyword>
<sequence>MVVNKVRDSVHGFIYFTDIEKEVINWPEFQRLRYIKQLALTNYVYPGAVHTRFEHSLGVMEMSSRMFDRLCIKTRSGEMIEKSLKVIGLDKKTARQVLRLASLLHDVGHLPFSHGGEAIIPKGKKHEDISISIIEYLQEKLEKLYFKDITNLVVQLIQKQVVLPELKLLKDIISGNIDADRMDYLLRDSHHCGVDYGYFDHKRLIESLSVIEGINGGLDLAIKHDGIHALEALILARYYMFTQVYCHRTRRIYDNYLKGYMESWKGKISDNFIDVTKYDDVDLIADFRRVAEEESNPFHNFAYRIYNRKHHSMIYETSEFTDARDRRKSEGIYKQLSNIYSKDYNLLIDHGEGNIHKFLVDGEDEAGEEFYVIRNDRECLLTEESHIIKKMPKKFHVVRIYIDSNIISEKISKEAIDELRIKALEVEREVR</sequence>
<dbReference type="CDD" id="cd00077">
    <property type="entry name" value="HDc"/>
    <property type="match status" value="1"/>
</dbReference>
<dbReference type="AlphaFoldDB" id="A0A0L6JXB2"/>
<dbReference type="GO" id="GO:0008832">
    <property type="term" value="F:dGTPase activity"/>
    <property type="evidence" value="ECO:0007669"/>
    <property type="project" value="TreeGrafter"/>
</dbReference>
<dbReference type="SUPFAM" id="SSF109604">
    <property type="entry name" value="HD-domain/PDEase-like"/>
    <property type="match status" value="1"/>
</dbReference>
<dbReference type="InterPro" id="IPR003607">
    <property type="entry name" value="HD/PDEase_dom"/>
</dbReference>
<dbReference type="PANTHER" id="PTHR11373:SF4">
    <property type="entry name" value="DEOXYNUCLEOSIDE TRIPHOSPHATE TRIPHOSPHOHYDROLASE SAMHD1"/>
    <property type="match status" value="1"/>
</dbReference>
<dbReference type="InterPro" id="IPR050135">
    <property type="entry name" value="dGTPase-like"/>
</dbReference>
<comment type="caution">
    <text evidence="2">The sequence shown here is derived from an EMBL/GenBank/DDBJ whole genome shotgun (WGS) entry which is preliminary data.</text>
</comment>
<dbReference type="GO" id="GO:0006203">
    <property type="term" value="P:dGTP catabolic process"/>
    <property type="evidence" value="ECO:0007669"/>
    <property type="project" value="TreeGrafter"/>
</dbReference>
<dbReference type="eggNOG" id="COG1078">
    <property type="taxonomic scope" value="Bacteria"/>
</dbReference>
<dbReference type="Gene3D" id="1.10.3210.10">
    <property type="entry name" value="Hypothetical protein af1432"/>
    <property type="match status" value="1"/>
</dbReference>
<proteinExistence type="predicted"/>
<gene>
    <name evidence="2" type="ORF">Bccel_5487</name>
</gene>
<reference evidence="3" key="1">
    <citation type="submission" date="2015-07" db="EMBL/GenBank/DDBJ databases">
        <title>Near-Complete Genome Sequence of the Cellulolytic Bacterium Bacteroides (Pseudobacteroides) cellulosolvens ATCC 35603.</title>
        <authorList>
            <person name="Dassa B."/>
            <person name="Utturkar S.M."/>
            <person name="Klingeman D.M."/>
            <person name="Hurt R.A."/>
            <person name="Keller M."/>
            <person name="Xu J."/>
            <person name="Reddy Y.H.K."/>
            <person name="Borovok I."/>
            <person name="Grinberg I.R."/>
            <person name="Lamed R."/>
            <person name="Zhivin O."/>
            <person name="Bayer E.A."/>
            <person name="Brown S.D."/>
        </authorList>
    </citation>
    <scope>NUCLEOTIDE SEQUENCE [LARGE SCALE GENOMIC DNA]</scope>
    <source>
        <strain evidence="3">DSM 2933</strain>
    </source>
</reference>
<evidence type="ECO:0000259" key="1">
    <source>
        <dbReference type="PROSITE" id="PS51831"/>
    </source>
</evidence>
<dbReference type="SMART" id="SM00471">
    <property type="entry name" value="HDc"/>
    <property type="match status" value="1"/>
</dbReference>
<dbReference type="STRING" id="398512.Bccel_5487"/>
<evidence type="ECO:0000313" key="3">
    <source>
        <dbReference type="Proteomes" id="UP000036923"/>
    </source>
</evidence>
<protein>
    <submittedName>
        <fullName evidence="2">Metal dependent phosphohydrolase</fullName>
    </submittedName>
</protein>
<dbReference type="PATRIC" id="fig|398512.5.peg.5759"/>
<dbReference type="Pfam" id="PF01966">
    <property type="entry name" value="HD"/>
    <property type="match status" value="1"/>
</dbReference>
<accession>A0A0L6JXB2</accession>
<dbReference type="Proteomes" id="UP000036923">
    <property type="component" value="Unassembled WGS sequence"/>
</dbReference>
<dbReference type="InterPro" id="IPR045509">
    <property type="entry name" value="HD_assoc_2"/>
</dbReference>
<dbReference type="Pfam" id="PF19276">
    <property type="entry name" value="HD_assoc_2"/>
    <property type="match status" value="1"/>
</dbReference>
<dbReference type="PANTHER" id="PTHR11373">
    <property type="entry name" value="DEOXYNUCLEOSIDE TRIPHOSPHATE TRIPHOSPHOHYDROLASE"/>
    <property type="match status" value="1"/>
</dbReference>
<dbReference type="InterPro" id="IPR006674">
    <property type="entry name" value="HD_domain"/>
</dbReference>
<dbReference type="EMBL" id="LGTC01000001">
    <property type="protein sequence ID" value="KNY30210.1"/>
    <property type="molecule type" value="Genomic_DNA"/>
</dbReference>
<name>A0A0L6JXB2_9FIRM</name>
<feature type="domain" description="HD" evidence="1">
    <location>
        <begin position="52"/>
        <end position="185"/>
    </location>
</feature>
<evidence type="ECO:0000313" key="2">
    <source>
        <dbReference type="EMBL" id="KNY30210.1"/>
    </source>
</evidence>
<keyword evidence="2" id="KW-0378">Hydrolase</keyword>